<keyword evidence="5" id="KW-0677">Repeat</keyword>
<dbReference type="InterPro" id="IPR011387">
    <property type="entry name" value="TIF2A"/>
</dbReference>
<evidence type="ECO:0000313" key="11">
    <source>
        <dbReference type="EMBL" id="ANZ76130.1"/>
    </source>
</evidence>
<evidence type="ECO:0000256" key="1">
    <source>
        <dbReference type="ARBA" id="ARBA00009573"/>
    </source>
</evidence>
<name>A0A1B2JDL7_PICPA</name>
<reference evidence="11 12" key="1">
    <citation type="submission" date="2016-02" db="EMBL/GenBank/DDBJ databases">
        <title>Comparative genomic and transcriptomic foundation for Pichia pastoris.</title>
        <authorList>
            <person name="Love K.R."/>
            <person name="Shah K.A."/>
            <person name="Whittaker C.A."/>
            <person name="Wu J."/>
            <person name="Bartlett M.C."/>
            <person name="Ma D."/>
            <person name="Leeson R.L."/>
            <person name="Priest M."/>
            <person name="Young S.K."/>
            <person name="Love J.C."/>
        </authorList>
    </citation>
    <scope>NUCLEOTIDE SEQUENCE [LARGE SCALE GENOMIC DNA]</scope>
    <source>
        <strain evidence="11 12">ATCC 28485</strain>
    </source>
</reference>
<dbReference type="SUPFAM" id="SSF82171">
    <property type="entry name" value="DPP6 N-terminal domain-like"/>
    <property type="match status" value="1"/>
</dbReference>
<dbReference type="GO" id="GO:0003729">
    <property type="term" value="F:mRNA binding"/>
    <property type="evidence" value="ECO:0007669"/>
    <property type="project" value="TreeGrafter"/>
</dbReference>
<dbReference type="PANTHER" id="PTHR13227">
    <property type="entry name" value="EUKARYOTIC TRANSLATION INITIATION FACTOR 2A"/>
    <property type="match status" value="1"/>
</dbReference>
<dbReference type="PIRSF" id="PIRSF017222">
    <property type="entry name" value="eIF2A"/>
    <property type="match status" value="1"/>
</dbReference>
<comment type="similarity">
    <text evidence="1 8">Belongs to the WD repeat EIF2A family.</text>
</comment>
<protein>
    <recommendedName>
        <fullName evidence="2 8">Eukaryotic translation initiation factor 2A</fullName>
        <shortName evidence="8">eIF-2A</shortName>
    </recommendedName>
</protein>
<dbReference type="EMBL" id="CP014585">
    <property type="protein sequence ID" value="ANZ76130.1"/>
    <property type="molecule type" value="Genomic_DNA"/>
</dbReference>
<dbReference type="GO" id="GO:0006417">
    <property type="term" value="P:regulation of translation"/>
    <property type="evidence" value="ECO:0007669"/>
    <property type="project" value="UniProtKB-KW"/>
</dbReference>
<gene>
    <name evidence="11" type="ORF">ATY40_BA7501924</name>
</gene>
<evidence type="ECO:0000256" key="2">
    <source>
        <dbReference type="ARBA" id="ARBA00013819"/>
    </source>
</evidence>
<accession>A0A1B2JDL7</accession>
<dbReference type="GO" id="GO:0043022">
    <property type="term" value="F:ribosome binding"/>
    <property type="evidence" value="ECO:0007669"/>
    <property type="project" value="UniProtKB-UniRule"/>
</dbReference>
<evidence type="ECO:0000259" key="10">
    <source>
        <dbReference type="Pfam" id="PF08662"/>
    </source>
</evidence>
<evidence type="ECO:0000256" key="3">
    <source>
        <dbReference type="ARBA" id="ARBA00022540"/>
    </source>
</evidence>
<dbReference type="FunFam" id="2.130.10.10:FF:000596">
    <property type="entry name" value="Eukaryotic translation initiation factor 2A"/>
    <property type="match status" value="1"/>
</dbReference>
<evidence type="ECO:0000256" key="6">
    <source>
        <dbReference type="ARBA" id="ARBA00022845"/>
    </source>
</evidence>
<keyword evidence="6 8" id="KW-0810">Translation regulation</keyword>
<evidence type="ECO:0000256" key="9">
    <source>
        <dbReference type="SAM" id="MobiDB-lite"/>
    </source>
</evidence>
<evidence type="ECO:0000256" key="4">
    <source>
        <dbReference type="ARBA" id="ARBA00022574"/>
    </source>
</evidence>
<evidence type="ECO:0000256" key="5">
    <source>
        <dbReference type="ARBA" id="ARBA00022737"/>
    </source>
</evidence>
<dbReference type="AlphaFoldDB" id="A0A1B2JDL7"/>
<keyword evidence="12" id="KW-1185">Reference proteome</keyword>
<keyword evidence="7 8" id="KW-0648">Protein biosynthesis</keyword>
<dbReference type="Proteomes" id="UP000094565">
    <property type="component" value="Chromosome 2"/>
</dbReference>
<proteinExistence type="inferred from homology"/>
<dbReference type="OrthoDB" id="2194683at2759"/>
<sequence>MTVTQFFCRQAKAVELFHGQPDYTEVPAFASPNQDTKVATYSPDGSRFVYTQAHSVFIIDANDGSVAVELPVKDVFDVHFSPLGTFLCAWSRPTADQDASNVTIWKTDLASRSGVKVGEYKARNQTGWKPQFTADESLVCRLTSPSELQFYNTAKEPMLQGKALHVLNTKASGKIASYAVSPGKNMSVAVFLPEHSGKPASIRVYNIPNFQQPVSQKQFFKAETCEFKWNGIGTSLLALVSTDVDSSNKSYYGESTLYLMGIIGSFDQRITLDKEGPIHDFSWSTSSREFGVIYGYMPAQTTFFDARGNSIHSLAPSSKNTLAYSPHARYILVAGFGNLQGTVEIYDRQDKFKKIATFEASNTSVCEWSPDGQYIMTATTVPRLRVDNCCKIWHHTGELCYIKEYKELFSAKWRPQDSSLFDPRALDSIKPAQHESALNYLSKRKGRMPNSKEPKGVYRPPHARTAGFKSSFASNSSDESDKSSASSVGGYKPPGARTKVIPGAVLRSSNDPKNRKRKGIPGAVKKTEDKPASAPVSAPSEKPQEIPSESSSQSLAEGNSPEEKKIRALLKKLRAIETLKQKKSAGDHLEETQILKIQTEDKVRSELSSLGWKE</sequence>
<keyword evidence="4" id="KW-0853">WD repeat</keyword>
<dbReference type="GO" id="GO:0000049">
    <property type="term" value="F:tRNA binding"/>
    <property type="evidence" value="ECO:0007669"/>
    <property type="project" value="UniProtKB-UniRule"/>
</dbReference>
<dbReference type="InterPro" id="IPR013979">
    <property type="entry name" value="TIF_beta_prop-like"/>
</dbReference>
<dbReference type="PANTHER" id="PTHR13227:SF0">
    <property type="entry name" value="EUKARYOTIC TRANSLATION INITIATION FACTOR 2A"/>
    <property type="match status" value="1"/>
</dbReference>
<feature type="region of interest" description="Disordered" evidence="9">
    <location>
        <begin position="436"/>
        <end position="563"/>
    </location>
</feature>
<feature type="domain" description="Translation initiation factor beta propellor-like" evidence="10">
    <location>
        <begin position="217"/>
        <end position="410"/>
    </location>
</feature>
<feature type="compositionally biased region" description="Low complexity" evidence="9">
    <location>
        <begin position="539"/>
        <end position="554"/>
    </location>
</feature>
<dbReference type="GO" id="GO:0022627">
    <property type="term" value="C:cytosolic small ribosomal subunit"/>
    <property type="evidence" value="ECO:0007669"/>
    <property type="project" value="TreeGrafter"/>
</dbReference>
<evidence type="ECO:0000313" key="12">
    <source>
        <dbReference type="Proteomes" id="UP000094565"/>
    </source>
</evidence>
<keyword evidence="3 8" id="KW-0396">Initiation factor</keyword>
<dbReference type="GO" id="GO:0003743">
    <property type="term" value="F:translation initiation factor activity"/>
    <property type="evidence" value="ECO:0007669"/>
    <property type="project" value="UniProtKB-UniRule"/>
</dbReference>
<comment type="function">
    <text evidence="8">Functions in the early steps of protein synthesis of a small number of specific mRNAs. Acts by directing the binding of methionyl-tRNAi to 40S ribosomal subunits. In contrast to the eIF-2 complex, it binds methionyl-tRNAi to 40S subunits in a codon-dependent manner, whereas the eIF-2 complex binds methionyl-tRNAi to 40S subunits in a GTP-dependent manner.</text>
</comment>
<dbReference type="Pfam" id="PF08662">
    <property type="entry name" value="eIF2A"/>
    <property type="match status" value="1"/>
</dbReference>
<feature type="compositionally biased region" description="Low complexity" evidence="9">
    <location>
        <begin position="468"/>
        <end position="487"/>
    </location>
</feature>
<evidence type="ECO:0000256" key="7">
    <source>
        <dbReference type="ARBA" id="ARBA00022917"/>
    </source>
</evidence>
<evidence type="ECO:0000256" key="8">
    <source>
        <dbReference type="PIRNR" id="PIRNR017222"/>
    </source>
</evidence>
<dbReference type="Gene3D" id="2.130.10.10">
    <property type="entry name" value="YVTN repeat-like/Quinoprotein amine dehydrogenase"/>
    <property type="match status" value="2"/>
</dbReference>
<organism evidence="11 12">
    <name type="scientific">Komagataella pastoris</name>
    <name type="common">Yeast</name>
    <name type="synonym">Pichia pastoris</name>
    <dbReference type="NCBI Taxonomy" id="4922"/>
    <lineage>
        <taxon>Eukaryota</taxon>
        <taxon>Fungi</taxon>
        <taxon>Dikarya</taxon>
        <taxon>Ascomycota</taxon>
        <taxon>Saccharomycotina</taxon>
        <taxon>Pichiomycetes</taxon>
        <taxon>Pichiales</taxon>
        <taxon>Pichiaceae</taxon>
        <taxon>Komagataella</taxon>
    </lineage>
</organism>
<dbReference type="InterPro" id="IPR015943">
    <property type="entry name" value="WD40/YVTN_repeat-like_dom_sf"/>
</dbReference>